<feature type="domain" description="PH" evidence="2">
    <location>
        <begin position="1144"/>
        <end position="1270"/>
    </location>
</feature>
<feature type="compositionally biased region" description="Low complexity" evidence="1">
    <location>
        <begin position="1607"/>
        <end position="1623"/>
    </location>
</feature>
<gene>
    <name evidence="4" type="ORF">CTheo_2320</name>
</gene>
<sequence>MSHVMSESERSTMNDKGECDGPPYINNGHGATGTKTTMRAATGESHFFPLFRRRQNNTISQDKAEAGREKALPKPPAPVTTTSDTPSSDVTPTLPMPIVVPATPRPKHKAIHDIRRVRSSGTLRQTQPDEPRRSEQTDRATPFSPRGRQTAISSPSLHPARTLSPPNGLAPAPAGFGPGPMILGDGSWEREQGRLTWESQHEFGHLGPQPFVSHSLGSRDQQRERERRPSAPSLSLPAARNSKGKGKAVQPTPDPKDPAGKRSLLGRRPSFWSRKGKSKGPEVGVSPRSGQPTTLAPDLFSSNSNAAMKRSLEVPKSGLGRSTASFDESLSPRLSATSPRPSASSWSSLRKINSRKSTDSALHRLNNTSRQNLSNPRQSIDSPRLSIESRPSMDLMLPNVRPTSPLFSEFGVYRPSVDFAPAASGSNFATTNEKGGPAERPNGIEIGTGRSVESIPEHGDGNVDAVAGTQTPPPRRRLTNNSVGRAASWRRSLVESARNLIGASSISIEGADGVPVTAVFGDHVLSGSPVRTASSSPVPWTSTATSPRASPAPRSGQGSGSRAGRGSPVAVPGVTIPALGPSSPDPGLAIRTGSLRSRHGSPVPITSPTTATRVTFGDEPRRPRTGSITAGFASITNWRAGSIEGGDGTGIGGRTVRRARSTSRLTAALSPSRSRSFSLFGPRPASAGQAQTRAQASREQGSSPGLPISALGHSHPSAFGPATDPGLSLSLSPSTLGATGVGYMITSASPIQPEPPAPGTPLTGLTTPLTGSQLSLSGGPWSATGYGGSSAGHGGSTSWTQLGSSTTNVSTTTTTAGVSRASSILLRSPLRPRSNTNPPLLRRLSGVFGSGGAGRNGSEILSEMGMSPIAKPAPASKTLVVTRTDDDTPETFLARLLESVGKSEITNAIASKNDAFHAAALGLCLDRFNFALDPLDIALRRLLMDLSLPKETQQIDRVIEAFAKRYMGCNPGLFIGEDHAYILAFSLIMLHTDAFNKNNKNKMTKPDYVKNTRMPGIPPEVLDCFFDNIVFAPFIFIEDPTDVSGQRGPGHESTGSKGTITGPMTNPNNSGTLLTKPKIDPHYIITQNLLDPLRVPVDQYIPAASPFSFTGTADSIDAVQLRRVFASNTQMEIAGTGSEPVRIGVNKLGLLSRKDDLLEGGRRAVSRKWRRWAVVLTGSQLLLFREVAWPLLAPNGVDPQLPVEGGSPTSSLKPEEVVSLKDAIALFDVGYAKYAHVFRLILPTGRQQLIQAANEQDMNEWISRINYASALRSTGVRVRELVMSVEESRATGVAAAVSHVRDQRRGKPATPPSGMTSWSGDQEFLGSRSNSSKPSESRSNMSSEVELDTIIEPSDGGMKDTFDQVKAQLAAAHNTFPGAGLAPPRQNGYRATSLDGIQRPGSDLEITEDGVRTRVTTRTEVVMSKVRELQSQIDATQNSLQDELRVTRNFAVLAPFQQATRTRIRLAVEALARRIQVARMDLAKLACHRDVLAADLVAEEGEREQLRTIALEAAKEQLLLTVPRMTLSVHNDISEEPEHRPSPISSDTSSPGWSFHSATDYPDPSEDPTLVAGKRDTSLTTPEVEAEQLSPSPPPGKAETTLQPRPSFAASVSSRSGASHVSSNGDANGQSVEQAGGSAVSLEETEEQAELWHATRAGRRVSLVELPQASDGRKLAELIRQRTSSNRTNGQGTPGATIS</sequence>
<feature type="region of interest" description="Disordered" evidence="1">
    <location>
        <begin position="528"/>
        <end position="627"/>
    </location>
</feature>
<dbReference type="PANTHER" id="PTHR10663:SF405">
    <property type="entry name" value="ARF GUANINE NUCLEOTIDE EXCHANGE FACTOR SYT1"/>
    <property type="match status" value="1"/>
</dbReference>
<feature type="region of interest" description="Disordered" evidence="1">
    <location>
        <begin position="1674"/>
        <end position="1699"/>
    </location>
</feature>
<feature type="compositionally biased region" description="Polar residues" evidence="1">
    <location>
        <begin position="688"/>
        <end position="703"/>
    </location>
</feature>
<feature type="region of interest" description="Disordered" evidence="1">
    <location>
        <begin position="640"/>
        <end position="726"/>
    </location>
</feature>
<dbReference type="SUPFAM" id="SSF50729">
    <property type="entry name" value="PH domain-like"/>
    <property type="match status" value="1"/>
</dbReference>
<proteinExistence type="predicted"/>
<dbReference type="InterPro" id="IPR035999">
    <property type="entry name" value="Sec7_dom_sf"/>
</dbReference>
<comment type="caution">
    <text evidence="4">The sequence shown here is derived from an EMBL/GenBank/DDBJ whole genome shotgun (WGS) entry which is preliminary data.</text>
</comment>
<dbReference type="SMART" id="SM00233">
    <property type="entry name" value="PH"/>
    <property type="match status" value="1"/>
</dbReference>
<dbReference type="InterPro" id="IPR011993">
    <property type="entry name" value="PH-like_dom_sf"/>
</dbReference>
<feature type="compositionally biased region" description="Gly residues" evidence="1">
    <location>
        <begin position="643"/>
        <end position="653"/>
    </location>
</feature>
<keyword evidence="5" id="KW-1185">Reference proteome</keyword>
<feature type="compositionally biased region" description="Polar residues" evidence="1">
    <location>
        <begin position="288"/>
        <end position="306"/>
    </location>
</feature>
<feature type="compositionally biased region" description="Basic and acidic residues" evidence="1">
    <location>
        <begin position="62"/>
        <end position="72"/>
    </location>
</feature>
<name>A0A5N5QRI8_9AGAM</name>
<protein>
    <submittedName>
        <fullName evidence="4">Sec7 domain containing protein</fullName>
    </submittedName>
</protein>
<feature type="compositionally biased region" description="Gly residues" evidence="1">
    <location>
        <begin position="785"/>
        <end position="795"/>
    </location>
</feature>
<feature type="compositionally biased region" description="Polar residues" evidence="1">
    <location>
        <begin position="1053"/>
        <end position="1073"/>
    </location>
</feature>
<feature type="compositionally biased region" description="Low complexity" evidence="1">
    <location>
        <begin position="1327"/>
        <end position="1344"/>
    </location>
</feature>
<dbReference type="OrthoDB" id="430364at2759"/>
<feature type="compositionally biased region" description="Low complexity" evidence="1">
    <location>
        <begin position="760"/>
        <end position="784"/>
    </location>
</feature>
<dbReference type="GO" id="GO:0005085">
    <property type="term" value="F:guanyl-nucleotide exchange factor activity"/>
    <property type="evidence" value="ECO:0007669"/>
    <property type="project" value="InterPro"/>
</dbReference>
<dbReference type="PROSITE" id="PS50190">
    <property type="entry name" value="SEC7"/>
    <property type="match status" value="1"/>
</dbReference>
<dbReference type="InterPro" id="IPR000904">
    <property type="entry name" value="Sec7_dom"/>
</dbReference>
<feature type="compositionally biased region" description="Polar residues" evidence="1">
    <location>
        <begin position="529"/>
        <end position="548"/>
    </location>
</feature>
<evidence type="ECO:0000259" key="3">
    <source>
        <dbReference type="PROSITE" id="PS50190"/>
    </source>
</evidence>
<evidence type="ECO:0000313" key="5">
    <source>
        <dbReference type="Proteomes" id="UP000383932"/>
    </source>
</evidence>
<feature type="compositionally biased region" description="Basic and acidic residues" evidence="1">
    <location>
        <begin position="127"/>
        <end position="138"/>
    </location>
</feature>
<dbReference type="Proteomes" id="UP000383932">
    <property type="component" value="Unassembled WGS sequence"/>
</dbReference>
<dbReference type="Gene3D" id="1.10.1000.11">
    <property type="entry name" value="Arf Nucleotide-binding Site Opener,domain 2"/>
    <property type="match status" value="1"/>
</dbReference>
<evidence type="ECO:0000259" key="2">
    <source>
        <dbReference type="PROSITE" id="PS50003"/>
    </source>
</evidence>
<feature type="region of interest" description="Disordered" evidence="1">
    <location>
        <begin position="747"/>
        <end position="817"/>
    </location>
</feature>
<feature type="compositionally biased region" description="Low complexity" evidence="1">
    <location>
        <begin position="803"/>
        <end position="817"/>
    </location>
</feature>
<feature type="compositionally biased region" description="Basic and acidic residues" evidence="1">
    <location>
        <begin position="220"/>
        <end position="229"/>
    </location>
</feature>
<feature type="domain" description="SEC7" evidence="3">
    <location>
        <begin position="855"/>
        <end position="1032"/>
    </location>
</feature>
<dbReference type="SMART" id="SM00222">
    <property type="entry name" value="Sec7"/>
    <property type="match status" value="1"/>
</dbReference>
<feature type="compositionally biased region" description="Polar residues" evidence="1">
    <location>
        <begin position="365"/>
        <end position="381"/>
    </location>
</feature>
<evidence type="ECO:0000256" key="1">
    <source>
        <dbReference type="SAM" id="MobiDB-lite"/>
    </source>
</evidence>
<feature type="compositionally biased region" description="Low complexity" evidence="1">
    <location>
        <begin position="329"/>
        <end position="350"/>
    </location>
</feature>
<feature type="compositionally biased region" description="Low complexity" evidence="1">
    <location>
        <begin position="662"/>
        <end position="684"/>
    </location>
</feature>
<feature type="compositionally biased region" description="Low complexity" evidence="1">
    <location>
        <begin position="79"/>
        <end position="93"/>
    </location>
</feature>
<dbReference type="EMBL" id="SSOP01000023">
    <property type="protein sequence ID" value="KAB5594239.1"/>
    <property type="molecule type" value="Genomic_DNA"/>
</dbReference>
<feature type="compositionally biased region" description="Low complexity" evidence="1">
    <location>
        <begin position="165"/>
        <end position="175"/>
    </location>
</feature>
<dbReference type="SUPFAM" id="SSF48425">
    <property type="entry name" value="Sec7 domain"/>
    <property type="match status" value="1"/>
</dbReference>
<feature type="region of interest" description="Disordered" evidence="1">
    <location>
        <begin position="1533"/>
        <end position="1660"/>
    </location>
</feature>
<dbReference type="Pfam" id="PF00169">
    <property type="entry name" value="PH"/>
    <property type="match status" value="1"/>
</dbReference>
<feature type="compositionally biased region" description="Polar residues" evidence="1">
    <location>
        <begin position="1543"/>
        <end position="1552"/>
    </location>
</feature>
<feature type="region of interest" description="Disordered" evidence="1">
    <location>
        <begin position="1293"/>
        <end position="1346"/>
    </location>
</feature>
<reference evidence="4 5" key="1">
    <citation type="journal article" date="2019" name="Fungal Biol. Biotechnol.">
        <title>Draft genome sequence of fastidious pathogen Ceratobasidium theobromae, which causes vascular-streak dieback in Theobroma cacao.</title>
        <authorList>
            <person name="Ali S.S."/>
            <person name="Asman A."/>
            <person name="Shao J."/>
            <person name="Firmansyah A.P."/>
            <person name="Susilo A.W."/>
            <person name="Rosmana A."/>
            <person name="McMahon P."/>
            <person name="Junaid M."/>
            <person name="Guest D."/>
            <person name="Kheng T.Y."/>
            <person name="Meinhardt L.W."/>
            <person name="Bailey B.A."/>
        </authorList>
    </citation>
    <scope>NUCLEOTIDE SEQUENCE [LARGE SCALE GENOMIC DNA]</scope>
    <source>
        <strain evidence="4 5">CT2</strain>
    </source>
</reference>
<dbReference type="Pfam" id="PF01369">
    <property type="entry name" value="Sec7"/>
    <property type="match status" value="1"/>
</dbReference>
<dbReference type="Gene3D" id="2.30.29.30">
    <property type="entry name" value="Pleckstrin-homology domain (PH domain)/Phosphotyrosine-binding domain (PTB)"/>
    <property type="match status" value="1"/>
</dbReference>
<feature type="compositionally biased region" description="Basic and acidic residues" evidence="1">
    <location>
        <begin position="1"/>
        <end position="19"/>
    </location>
</feature>
<dbReference type="InterPro" id="IPR001849">
    <property type="entry name" value="PH_domain"/>
</dbReference>
<organism evidence="4 5">
    <name type="scientific">Ceratobasidium theobromae</name>
    <dbReference type="NCBI Taxonomy" id="1582974"/>
    <lineage>
        <taxon>Eukaryota</taxon>
        <taxon>Fungi</taxon>
        <taxon>Dikarya</taxon>
        <taxon>Basidiomycota</taxon>
        <taxon>Agaricomycotina</taxon>
        <taxon>Agaricomycetes</taxon>
        <taxon>Cantharellales</taxon>
        <taxon>Ceratobasidiaceae</taxon>
        <taxon>Ceratobasidium</taxon>
    </lineage>
</organism>
<feature type="compositionally biased region" description="Basic and acidic residues" evidence="1">
    <location>
        <begin position="187"/>
        <end position="204"/>
    </location>
</feature>
<feature type="compositionally biased region" description="Polar residues" evidence="1">
    <location>
        <begin position="1624"/>
        <end position="1633"/>
    </location>
</feature>
<feature type="compositionally biased region" description="Polar residues" evidence="1">
    <location>
        <begin position="604"/>
        <end position="613"/>
    </location>
</feature>
<dbReference type="PROSITE" id="PS50003">
    <property type="entry name" value="PH_DOMAIN"/>
    <property type="match status" value="1"/>
</dbReference>
<feature type="compositionally biased region" description="Polar residues" evidence="1">
    <location>
        <begin position="1681"/>
        <end position="1699"/>
    </location>
</feature>
<dbReference type="GO" id="GO:0032012">
    <property type="term" value="P:regulation of ARF protein signal transduction"/>
    <property type="evidence" value="ECO:0007669"/>
    <property type="project" value="InterPro"/>
</dbReference>
<evidence type="ECO:0000313" key="4">
    <source>
        <dbReference type="EMBL" id="KAB5594239.1"/>
    </source>
</evidence>
<dbReference type="InterPro" id="IPR023394">
    <property type="entry name" value="Sec7_C_sf"/>
</dbReference>
<feature type="region of interest" description="Disordered" evidence="1">
    <location>
        <begin position="1042"/>
        <end position="1073"/>
    </location>
</feature>
<dbReference type="PANTHER" id="PTHR10663">
    <property type="entry name" value="GUANYL-NUCLEOTIDE EXCHANGE FACTOR"/>
    <property type="match status" value="1"/>
</dbReference>
<feature type="region of interest" description="Disordered" evidence="1">
    <location>
        <begin position="1"/>
        <end position="386"/>
    </location>
</feature>
<accession>A0A5N5QRI8</accession>
<feature type="region of interest" description="Disordered" evidence="1">
    <location>
        <begin position="455"/>
        <end position="482"/>
    </location>
</feature>